<organism evidence="19 20">
    <name type="scientific">Winkia neuii</name>
    <dbReference type="NCBI Taxonomy" id="33007"/>
    <lineage>
        <taxon>Bacteria</taxon>
        <taxon>Bacillati</taxon>
        <taxon>Actinomycetota</taxon>
        <taxon>Actinomycetes</taxon>
        <taxon>Actinomycetales</taxon>
        <taxon>Actinomycetaceae</taxon>
        <taxon>Winkia</taxon>
    </lineage>
</organism>
<dbReference type="GeneID" id="35867298"/>
<evidence type="ECO:0000256" key="4">
    <source>
        <dbReference type="ARBA" id="ARBA00011245"/>
    </source>
</evidence>
<dbReference type="NCBIfam" id="NF002211">
    <property type="entry name" value="PRK01103.1"/>
    <property type="match status" value="1"/>
</dbReference>
<dbReference type="SMART" id="SM00898">
    <property type="entry name" value="Fapy_DNA_glyco"/>
    <property type="match status" value="1"/>
</dbReference>
<evidence type="ECO:0000256" key="5">
    <source>
        <dbReference type="ARBA" id="ARBA00022723"/>
    </source>
</evidence>
<dbReference type="InterPro" id="IPR010979">
    <property type="entry name" value="Ribosomal_uS13-like_H2TH"/>
</dbReference>
<dbReference type="GO" id="GO:0003690">
    <property type="term" value="F:double-stranded DNA binding"/>
    <property type="evidence" value="ECO:0007669"/>
    <property type="project" value="UniProtKB-ARBA"/>
</dbReference>
<dbReference type="Pfam" id="PF01149">
    <property type="entry name" value="Fapy_DNA_glyco"/>
    <property type="match status" value="1"/>
</dbReference>
<dbReference type="Gene3D" id="3.20.190.10">
    <property type="entry name" value="MutM-like, N-terminal"/>
    <property type="match status" value="1"/>
</dbReference>
<dbReference type="Proteomes" id="UP000235122">
    <property type="component" value="Unassembled WGS sequence"/>
</dbReference>
<dbReference type="InterPro" id="IPR020629">
    <property type="entry name" value="FPG_Glyclase"/>
</dbReference>
<keyword evidence="14" id="KW-0326">Glycosidase</keyword>
<keyword evidence="7 16" id="KW-0863">Zinc-finger</keyword>
<dbReference type="InterPro" id="IPR000214">
    <property type="entry name" value="Znf_DNA_glyclase/AP_lyase"/>
</dbReference>
<dbReference type="PANTHER" id="PTHR22993:SF9">
    <property type="entry name" value="FORMAMIDOPYRIMIDINE-DNA GLYCOSYLASE"/>
    <property type="match status" value="1"/>
</dbReference>
<evidence type="ECO:0000256" key="14">
    <source>
        <dbReference type="ARBA" id="ARBA00023295"/>
    </source>
</evidence>
<accession>A0A2I1IKJ7</accession>
<feature type="domain" description="FPG-type" evidence="17">
    <location>
        <begin position="255"/>
        <end position="289"/>
    </location>
</feature>
<dbReference type="InterPro" id="IPR015886">
    <property type="entry name" value="H2TH_FPG"/>
</dbReference>
<evidence type="ECO:0000313" key="19">
    <source>
        <dbReference type="EMBL" id="PKY71650.1"/>
    </source>
</evidence>
<dbReference type="SUPFAM" id="SSF46946">
    <property type="entry name" value="S13-like H2TH domain"/>
    <property type="match status" value="1"/>
</dbReference>
<evidence type="ECO:0000256" key="10">
    <source>
        <dbReference type="ARBA" id="ARBA00023125"/>
    </source>
</evidence>
<evidence type="ECO:0000256" key="7">
    <source>
        <dbReference type="ARBA" id="ARBA00022771"/>
    </source>
</evidence>
<keyword evidence="6" id="KW-0227">DNA damage</keyword>
<evidence type="ECO:0000256" key="13">
    <source>
        <dbReference type="ARBA" id="ARBA00023268"/>
    </source>
</evidence>
<keyword evidence="11" id="KW-0234">DNA repair</keyword>
<protein>
    <submittedName>
        <fullName evidence="19">Bifunctional DNA-formamidopyrimidine glycosylase/DNA-(Apurinic or apyrimidinic site) lyase</fullName>
    </submittedName>
</protein>
<evidence type="ECO:0000256" key="11">
    <source>
        <dbReference type="ARBA" id="ARBA00023204"/>
    </source>
</evidence>
<comment type="similarity">
    <text evidence="3">Belongs to the FPG family.</text>
</comment>
<dbReference type="NCBIfam" id="TIGR00577">
    <property type="entry name" value="fpg"/>
    <property type="match status" value="1"/>
</dbReference>
<dbReference type="STRING" id="33007.HMPREF3198_01941"/>
<name>A0A2I1IKJ7_9ACTO</name>
<dbReference type="PROSITE" id="PS51066">
    <property type="entry name" value="ZF_FPG_2"/>
    <property type="match status" value="1"/>
</dbReference>
<evidence type="ECO:0000259" key="17">
    <source>
        <dbReference type="PROSITE" id="PS51066"/>
    </source>
</evidence>
<evidence type="ECO:0000256" key="9">
    <source>
        <dbReference type="ARBA" id="ARBA00022833"/>
    </source>
</evidence>
<keyword evidence="5" id="KW-0479">Metal-binding</keyword>
<evidence type="ECO:0000313" key="20">
    <source>
        <dbReference type="Proteomes" id="UP000235122"/>
    </source>
</evidence>
<dbReference type="GO" id="GO:0006284">
    <property type="term" value="P:base-excision repair"/>
    <property type="evidence" value="ECO:0007669"/>
    <property type="project" value="InterPro"/>
</dbReference>
<evidence type="ECO:0000256" key="6">
    <source>
        <dbReference type="ARBA" id="ARBA00022763"/>
    </source>
</evidence>
<dbReference type="Pfam" id="PF06827">
    <property type="entry name" value="zf-FPG_IleRS"/>
    <property type="match status" value="1"/>
</dbReference>
<evidence type="ECO:0000256" key="8">
    <source>
        <dbReference type="ARBA" id="ARBA00022801"/>
    </source>
</evidence>
<dbReference type="InterPro" id="IPR035937">
    <property type="entry name" value="FPG_N"/>
</dbReference>
<comment type="caution">
    <text evidence="19">The sequence shown here is derived from an EMBL/GenBank/DDBJ whole genome shotgun (WGS) entry which is preliminary data.</text>
</comment>
<keyword evidence="10" id="KW-0238">DNA-binding</keyword>
<comment type="cofactor">
    <cofactor evidence="2">
        <name>Zn(2+)</name>
        <dbReference type="ChEBI" id="CHEBI:29105"/>
    </cofactor>
</comment>
<evidence type="ECO:0000256" key="15">
    <source>
        <dbReference type="ARBA" id="ARBA00044632"/>
    </source>
</evidence>
<dbReference type="EMBL" id="PKKO01000006">
    <property type="protein sequence ID" value="PKY71650.1"/>
    <property type="molecule type" value="Genomic_DNA"/>
</dbReference>
<keyword evidence="9" id="KW-0862">Zinc</keyword>
<dbReference type="GO" id="GO:0003684">
    <property type="term" value="F:damaged DNA binding"/>
    <property type="evidence" value="ECO:0007669"/>
    <property type="project" value="InterPro"/>
</dbReference>
<evidence type="ECO:0000256" key="2">
    <source>
        <dbReference type="ARBA" id="ARBA00001947"/>
    </source>
</evidence>
<feature type="domain" description="Formamidopyrimidine-DNA glycosylase catalytic" evidence="18">
    <location>
        <begin position="2"/>
        <end position="116"/>
    </location>
</feature>
<dbReference type="FunFam" id="1.10.8.50:FF:000003">
    <property type="entry name" value="Formamidopyrimidine-DNA glycosylase"/>
    <property type="match status" value="1"/>
</dbReference>
<dbReference type="SUPFAM" id="SSF81624">
    <property type="entry name" value="N-terminal domain of MutM-like DNA repair proteins"/>
    <property type="match status" value="1"/>
</dbReference>
<dbReference type="InterPro" id="IPR012319">
    <property type="entry name" value="FPG_cat"/>
</dbReference>
<keyword evidence="20" id="KW-1185">Reference proteome</keyword>
<evidence type="ECO:0000256" key="12">
    <source>
        <dbReference type="ARBA" id="ARBA00023239"/>
    </source>
</evidence>
<dbReference type="Pfam" id="PF06831">
    <property type="entry name" value="H2TH"/>
    <property type="match status" value="1"/>
</dbReference>
<dbReference type="GO" id="GO:0008270">
    <property type="term" value="F:zinc ion binding"/>
    <property type="evidence" value="ECO:0007669"/>
    <property type="project" value="UniProtKB-KW"/>
</dbReference>
<evidence type="ECO:0000256" key="16">
    <source>
        <dbReference type="PROSITE-ProRule" id="PRU00391"/>
    </source>
</evidence>
<sequence length="300" mass="32634">MPELPEVEVVRRGLAKNASQFLIVDAKISHPRTSRHMVGGPHALEQALRGRTVLGWAVRGKYLWGVLDNDRALVVHLGMSGQMLVHLGGRVYNKHERAVLIGQNKVLQFVDQRTFGYMRVEEFAAGLKGVPAGRGDSDERLPVSLAHVGRDVLDPNLDLERVSWLAKHSNRAIKAILLDQTVASGVGNIYADESLWLSGVHPLRRGSELTKPKIRAVYQSAREVMVRALAEGGTSFDSLYVNTSGEAGYFARSLAAYGRAGQPCLRCGQALKKIVVAGRSSTVCVRCQKAPRGSLAAHTG</sequence>
<dbReference type="InterPro" id="IPR010663">
    <property type="entry name" value="Znf_FPG/IleRS"/>
</dbReference>
<dbReference type="GO" id="GO:0034039">
    <property type="term" value="F:8-oxo-7,8-dihydroguanine DNA N-glycosylase activity"/>
    <property type="evidence" value="ECO:0007669"/>
    <property type="project" value="TreeGrafter"/>
</dbReference>
<keyword evidence="12 19" id="KW-0456">Lyase</keyword>
<keyword evidence="8" id="KW-0378">Hydrolase</keyword>
<comment type="catalytic activity">
    <reaction evidence="15">
        <text>2'-deoxyribonucleotide-(2'-deoxyribose 5'-phosphate)-2'-deoxyribonucleotide-DNA = a 3'-end 2'-deoxyribonucleotide-(2,3-dehydro-2,3-deoxyribose 5'-phosphate)-DNA + a 5'-end 5'-phospho-2'-deoxyribonucleoside-DNA + H(+)</text>
        <dbReference type="Rhea" id="RHEA:66592"/>
        <dbReference type="Rhea" id="RHEA-COMP:13180"/>
        <dbReference type="Rhea" id="RHEA-COMP:16897"/>
        <dbReference type="Rhea" id="RHEA-COMP:17067"/>
        <dbReference type="ChEBI" id="CHEBI:15378"/>
        <dbReference type="ChEBI" id="CHEBI:136412"/>
        <dbReference type="ChEBI" id="CHEBI:157695"/>
        <dbReference type="ChEBI" id="CHEBI:167181"/>
        <dbReference type="EC" id="4.2.99.18"/>
    </reaction>
</comment>
<dbReference type="PANTHER" id="PTHR22993">
    <property type="entry name" value="FORMAMIDOPYRIMIDINE-DNA GLYCOSYLASE"/>
    <property type="match status" value="1"/>
</dbReference>
<comment type="catalytic activity">
    <reaction evidence="1">
        <text>Hydrolysis of DNA containing ring-opened 7-methylguanine residues, releasing 2,6-diamino-4-hydroxy-5-(N-methyl)formamidopyrimidine.</text>
        <dbReference type="EC" id="3.2.2.23"/>
    </reaction>
</comment>
<dbReference type="PROSITE" id="PS51068">
    <property type="entry name" value="FPG_CAT"/>
    <property type="match status" value="1"/>
</dbReference>
<gene>
    <name evidence="19" type="ORF">CYJ19_10565</name>
</gene>
<comment type="subunit">
    <text evidence="4">Monomer.</text>
</comment>
<reference evidence="19 20" key="1">
    <citation type="submission" date="2017-12" db="EMBL/GenBank/DDBJ databases">
        <title>Phylogenetic diversity of female urinary microbiome.</title>
        <authorList>
            <person name="Thomas-White K."/>
            <person name="Wolfe A.J."/>
        </authorList>
    </citation>
    <scope>NUCLEOTIDE SEQUENCE [LARGE SCALE GENOMIC DNA]</scope>
    <source>
        <strain evidence="19 20">UMB0402</strain>
    </source>
</reference>
<proteinExistence type="inferred from homology"/>
<evidence type="ECO:0000259" key="18">
    <source>
        <dbReference type="PROSITE" id="PS51068"/>
    </source>
</evidence>
<evidence type="ECO:0000256" key="3">
    <source>
        <dbReference type="ARBA" id="ARBA00009409"/>
    </source>
</evidence>
<dbReference type="SUPFAM" id="SSF57716">
    <property type="entry name" value="Glucocorticoid receptor-like (DNA-binding domain)"/>
    <property type="match status" value="1"/>
</dbReference>
<dbReference type="GO" id="GO:0140078">
    <property type="term" value="F:class I DNA-(apurinic or apyrimidinic site) endonuclease activity"/>
    <property type="evidence" value="ECO:0007669"/>
    <property type="project" value="UniProtKB-EC"/>
</dbReference>
<dbReference type="RefSeq" id="WP_024331475.1">
    <property type="nucleotide sequence ID" value="NZ_JASOXK010000004.1"/>
</dbReference>
<dbReference type="CDD" id="cd08966">
    <property type="entry name" value="EcFpg-like_N"/>
    <property type="match status" value="1"/>
</dbReference>
<dbReference type="AlphaFoldDB" id="A0A2I1IKJ7"/>
<dbReference type="SMART" id="SM01232">
    <property type="entry name" value="H2TH"/>
    <property type="match status" value="1"/>
</dbReference>
<dbReference type="Gene3D" id="1.10.8.50">
    <property type="match status" value="1"/>
</dbReference>
<keyword evidence="13" id="KW-0511">Multifunctional enzyme</keyword>
<dbReference type="GO" id="GO:0006979">
    <property type="term" value="P:response to oxidative stress"/>
    <property type="evidence" value="ECO:0007669"/>
    <property type="project" value="UniProtKB-ARBA"/>
</dbReference>
<evidence type="ECO:0000256" key="1">
    <source>
        <dbReference type="ARBA" id="ARBA00001668"/>
    </source>
</evidence>